<organism evidence="1 2">
    <name type="scientific">Liquidambar formosana</name>
    <name type="common">Formosan gum</name>
    <dbReference type="NCBI Taxonomy" id="63359"/>
    <lineage>
        <taxon>Eukaryota</taxon>
        <taxon>Viridiplantae</taxon>
        <taxon>Streptophyta</taxon>
        <taxon>Embryophyta</taxon>
        <taxon>Tracheophyta</taxon>
        <taxon>Spermatophyta</taxon>
        <taxon>Magnoliopsida</taxon>
        <taxon>eudicotyledons</taxon>
        <taxon>Gunneridae</taxon>
        <taxon>Pentapetalae</taxon>
        <taxon>Saxifragales</taxon>
        <taxon>Altingiaceae</taxon>
        <taxon>Liquidambar</taxon>
    </lineage>
</organism>
<dbReference type="EMBL" id="JBBPBK010000003">
    <property type="protein sequence ID" value="KAK9288413.1"/>
    <property type="molecule type" value="Genomic_DNA"/>
</dbReference>
<comment type="caution">
    <text evidence="1">The sequence shown here is derived from an EMBL/GenBank/DDBJ whole genome shotgun (WGS) entry which is preliminary data.</text>
</comment>
<sequence>MVVIDDGLVGGGFVLDGGDGSGGVGSVGCRDGRDIVVMCWENGGVGSVGCGDGSRDDNAAGWELNSKALAIVEDQSCQL</sequence>
<keyword evidence="2" id="KW-1185">Reference proteome</keyword>
<reference evidence="1 2" key="1">
    <citation type="journal article" date="2024" name="Plant J.">
        <title>Genome sequences and population genomics reveal climatic adaptation and genomic divergence between two closely related sweetgum species.</title>
        <authorList>
            <person name="Xu W.Q."/>
            <person name="Ren C.Q."/>
            <person name="Zhang X.Y."/>
            <person name="Comes H.P."/>
            <person name="Liu X.H."/>
            <person name="Li Y.G."/>
            <person name="Kettle C.J."/>
            <person name="Jalonen R."/>
            <person name="Gaisberger H."/>
            <person name="Ma Y.Z."/>
            <person name="Qiu Y.X."/>
        </authorList>
    </citation>
    <scope>NUCLEOTIDE SEQUENCE [LARGE SCALE GENOMIC DNA]</scope>
    <source>
        <strain evidence="1">Hangzhou</strain>
    </source>
</reference>
<dbReference type="AlphaFoldDB" id="A0AAP0X736"/>
<accession>A0AAP0X736</accession>
<protein>
    <submittedName>
        <fullName evidence="1">Uncharacterized protein</fullName>
    </submittedName>
</protein>
<evidence type="ECO:0000313" key="2">
    <source>
        <dbReference type="Proteomes" id="UP001415857"/>
    </source>
</evidence>
<dbReference type="Proteomes" id="UP001415857">
    <property type="component" value="Unassembled WGS sequence"/>
</dbReference>
<gene>
    <name evidence="1" type="ORF">L1049_016869</name>
</gene>
<name>A0AAP0X736_LIQFO</name>
<evidence type="ECO:0000313" key="1">
    <source>
        <dbReference type="EMBL" id="KAK9288413.1"/>
    </source>
</evidence>
<proteinExistence type="predicted"/>